<feature type="transmembrane region" description="Helical" evidence="1">
    <location>
        <begin position="209"/>
        <end position="227"/>
    </location>
</feature>
<dbReference type="OrthoDB" id="8949626at2"/>
<dbReference type="AlphaFoldDB" id="A0A246FHE8"/>
<keyword evidence="1" id="KW-0472">Membrane</keyword>
<name>A0A246FHE8_9BACT</name>
<sequence>MPALLLDHPALSPTPPALVGPAPVGLAPAVRRGPAFLRGFVRWSWVVLVAASLIQSLWFATQANQVAVLYVLGAWALLTPTFLTYSSLARYPISSFLMLGFGATQFYLPLLFTLLEGKPLVTNLELPYAVFEHSMLALLVLLTAHYCYRVLARVRLLHTRSLLRRLGVYTPPTHLQLWLMGLIGVAAMFYIYVVSQVGWAMTGSSSDKFIQTLIPFSYAPYFIYSGRLYGSQQRPAKSTALWLLLFTIMLFVVSIGRNSRAAFMLSFTAVGFSYGLGLLLGVFENNLLRWRNVLLAGLGIWFLMGPMSDLGTAMVIVREKRHDISKSELISLTYEAFWDEEALRDYRAIDYHGISAWDESYLDNIFTARFANLKFNDESLLLNRQVGNENPAIYRYTIDYIWSSLPDPLIRFLGINVDKTQILVCSFGDYLFYTAGNVQETLSGFRTGHFAGTGMAAFGWWYLLILGLGMIPVFSLFDKLVVRDTASAAGIRFSLCALLALTGVFQFLPFESVVFSVTFLTRGWLQLVFSYVLLYSVARLLSRLFQDAGQGSATS</sequence>
<feature type="transmembrane region" description="Helical" evidence="1">
    <location>
        <begin position="489"/>
        <end position="508"/>
    </location>
</feature>
<evidence type="ECO:0000313" key="2">
    <source>
        <dbReference type="EMBL" id="OWP61941.1"/>
    </source>
</evidence>
<keyword evidence="1" id="KW-1133">Transmembrane helix</keyword>
<dbReference type="EMBL" id="NIRR01000037">
    <property type="protein sequence ID" value="OWP61941.1"/>
    <property type="molecule type" value="Genomic_DNA"/>
</dbReference>
<feature type="transmembrane region" description="Helical" evidence="1">
    <location>
        <begin position="135"/>
        <end position="156"/>
    </location>
</feature>
<feature type="transmembrane region" description="Helical" evidence="1">
    <location>
        <begin position="459"/>
        <end position="477"/>
    </location>
</feature>
<feature type="transmembrane region" description="Helical" evidence="1">
    <location>
        <begin position="40"/>
        <end position="60"/>
    </location>
</feature>
<feature type="transmembrane region" description="Helical" evidence="1">
    <location>
        <begin position="177"/>
        <end position="197"/>
    </location>
</feature>
<feature type="transmembrane region" description="Helical" evidence="1">
    <location>
        <begin position="514"/>
        <end position="534"/>
    </location>
</feature>
<feature type="transmembrane region" description="Helical" evidence="1">
    <location>
        <begin position="295"/>
        <end position="317"/>
    </location>
</feature>
<accession>A0A246FHE8</accession>
<keyword evidence="1" id="KW-0812">Transmembrane</keyword>
<reference evidence="2 3" key="1">
    <citation type="submission" date="2017-06" db="EMBL/GenBank/DDBJ databases">
        <title>Hymenobacter amundsenii sp. nov. isolated from regoliths in Antarctica.</title>
        <authorList>
            <person name="Sedlacek I."/>
            <person name="Kralova S."/>
            <person name="Pantucek R."/>
            <person name="Svec P."/>
            <person name="Holochova P."/>
            <person name="Stankova E."/>
            <person name="Vrbovska V."/>
            <person name="Busse H.-J."/>
        </authorList>
    </citation>
    <scope>NUCLEOTIDE SEQUENCE [LARGE SCALE GENOMIC DNA]</scope>
    <source>
        <strain evidence="2 3">CCM 8682</strain>
    </source>
</reference>
<feature type="transmembrane region" description="Helical" evidence="1">
    <location>
        <begin position="239"/>
        <end position="256"/>
    </location>
</feature>
<dbReference type="RefSeq" id="WP_088465602.1">
    <property type="nucleotide sequence ID" value="NZ_NIRR01000037.1"/>
</dbReference>
<evidence type="ECO:0008006" key="4">
    <source>
        <dbReference type="Google" id="ProtNLM"/>
    </source>
</evidence>
<proteinExistence type="predicted"/>
<feature type="transmembrane region" description="Helical" evidence="1">
    <location>
        <begin position="262"/>
        <end position="283"/>
    </location>
</feature>
<protein>
    <recommendedName>
        <fullName evidence="4">O-antigen polysaccharide polymerase Wzy</fullName>
    </recommendedName>
</protein>
<evidence type="ECO:0000313" key="3">
    <source>
        <dbReference type="Proteomes" id="UP000197277"/>
    </source>
</evidence>
<feature type="transmembrane region" description="Helical" evidence="1">
    <location>
        <begin position="96"/>
        <end position="115"/>
    </location>
</feature>
<comment type="caution">
    <text evidence="2">The sequence shown here is derived from an EMBL/GenBank/DDBJ whole genome shotgun (WGS) entry which is preliminary data.</text>
</comment>
<feature type="transmembrane region" description="Helical" evidence="1">
    <location>
        <begin position="66"/>
        <end position="84"/>
    </location>
</feature>
<evidence type="ECO:0000256" key="1">
    <source>
        <dbReference type="SAM" id="Phobius"/>
    </source>
</evidence>
<gene>
    <name evidence="2" type="ORF">CDA63_16700</name>
</gene>
<dbReference type="Proteomes" id="UP000197277">
    <property type="component" value="Unassembled WGS sequence"/>
</dbReference>
<keyword evidence="3" id="KW-1185">Reference proteome</keyword>
<organism evidence="2 3">
    <name type="scientific">Hymenobacter amundsenii</name>
    <dbReference type="NCBI Taxonomy" id="2006685"/>
    <lineage>
        <taxon>Bacteria</taxon>
        <taxon>Pseudomonadati</taxon>
        <taxon>Bacteroidota</taxon>
        <taxon>Cytophagia</taxon>
        <taxon>Cytophagales</taxon>
        <taxon>Hymenobacteraceae</taxon>
        <taxon>Hymenobacter</taxon>
    </lineage>
</organism>